<proteinExistence type="predicted"/>
<evidence type="ECO:0000313" key="2">
    <source>
        <dbReference type="EMBL" id="CEK76256.1"/>
    </source>
</evidence>
<reference evidence="2" key="1">
    <citation type="submission" date="2014-12" db="EMBL/GenBank/DDBJ databases">
        <title>Insight into the proteome of Arion vulgaris.</title>
        <authorList>
            <person name="Aradska J."/>
            <person name="Bulat T."/>
            <person name="Smidak R."/>
            <person name="Sarate P."/>
            <person name="Gangsoo J."/>
            <person name="Sialana F."/>
            <person name="Bilban M."/>
            <person name="Lubec G."/>
        </authorList>
    </citation>
    <scope>NUCLEOTIDE SEQUENCE</scope>
    <source>
        <tissue evidence="2">Skin</tissue>
    </source>
</reference>
<evidence type="ECO:0000256" key="1">
    <source>
        <dbReference type="SAM" id="MobiDB-lite"/>
    </source>
</evidence>
<dbReference type="AlphaFoldDB" id="A0A0B7A8C5"/>
<accession>A0A0B7A8C5</accession>
<protein>
    <submittedName>
        <fullName evidence="2">Uncharacterized protein</fullName>
    </submittedName>
</protein>
<gene>
    <name evidence="2" type="primary">ORF99191</name>
</gene>
<name>A0A0B7A8C5_9EUPU</name>
<dbReference type="EMBL" id="HACG01029391">
    <property type="protein sequence ID" value="CEK76256.1"/>
    <property type="molecule type" value="Transcribed_RNA"/>
</dbReference>
<sequence length="68" mass="8171">MKKLQRCYYGFSKSLGYRYHVLGIPHVGTPNVAQQHHNETHLVENHHTAYAQRKQTTRRERTLKTHMW</sequence>
<organism evidence="2">
    <name type="scientific">Arion vulgaris</name>
    <dbReference type="NCBI Taxonomy" id="1028688"/>
    <lineage>
        <taxon>Eukaryota</taxon>
        <taxon>Metazoa</taxon>
        <taxon>Spiralia</taxon>
        <taxon>Lophotrochozoa</taxon>
        <taxon>Mollusca</taxon>
        <taxon>Gastropoda</taxon>
        <taxon>Heterobranchia</taxon>
        <taxon>Euthyneura</taxon>
        <taxon>Panpulmonata</taxon>
        <taxon>Eupulmonata</taxon>
        <taxon>Stylommatophora</taxon>
        <taxon>Helicina</taxon>
        <taxon>Arionoidea</taxon>
        <taxon>Arionidae</taxon>
        <taxon>Arion</taxon>
    </lineage>
</organism>
<feature type="compositionally biased region" description="Basic and acidic residues" evidence="1">
    <location>
        <begin position="57"/>
        <end position="68"/>
    </location>
</feature>
<feature type="region of interest" description="Disordered" evidence="1">
    <location>
        <begin position="49"/>
        <end position="68"/>
    </location>
</feature>